<keyword evidence="5 8" id="KW-1133">Transmembrane helix</keyword>
<evidence type="ECO:0000256" key="2">
    <source>
        <dbReference type="ARBA" id="ARBA00006683"/>
    </source>
</evidence>
<comment type="caution">
    <text evidence="10">The sequence shown here is derived from an EMBL/GenBank/DDBJ whole genome shotgun (WGS) entry which is preliminary data.</text>
</comment>
<dbReference type="InterPro" id="IPR003856">
    <property type="entry name" value="LPS_length_determ_N"/>
</dbReference>
<name>A0ABW2FN43_9BACL</name>
<reference evidence="11" key="1">
    <citation type="journal article" date="2019" name="Int. J. Syst. Evol. Microbiol.">
        <title>The Global Catalogue of Microorganisms (GCM) 10K type strain sequencing project: providing services to taxonomists for standard genome sequencing and annotation.</title>
        <authorList>
            <consortium name="The Broad Institute Genomics Platform"/>
            <consortium name="The Broad Institute Genome Sequencing Center for Infectious Disease"/>
            <person name="Wu L."/>
            <person name="Ma J."/>
        </authorList>
    </citation>
    <scope>NUCLEOTIDE SEQUENCE [LARGE SCALE GENOMIC DNA]</scope>
    <source>
        <strain evidence="11">KCTC 12907</strain>
    </source>
</reference>
<feature type="region of interest" description="Disordered" evidence="7">
    <location>
        <begin position="228"/>
        <end position="247"/>
    </location>
</feature>
<keyword evidence="3" id="KW-1003">Cell membrane</keyword>
<dbReference type="RefSeq" id="WP_378052053.1">
    <property type="nucleotide sequence ID" value="NZ_JBHMDN010000042.1"/>
</dbReference>
<evidence type="ECO:0000256" key="7">
    <source>
        <dbReference type="SAM" id="MobiDB-lite"/>
    </source>
</evidence>
<keyword evidence="6 8" id="KW-0472">Membrane</keyword>
<dbReference type="InterPro" id="IPR050445">
    <property type="entry name" value="Bact_polysacc_biosynth/exp"/>
</dbReference>
<feature type="domain" description="Polysaccharide chain length determinant N-terminal" evidence="9">
    <location>
        <begin position="4"/>
        <end position="93"/>
    </location>
</feature>
<dbReference type="Proteomes" id="UP001596378">
    <property type="component" value="Unassembled WGS sequence"/>
</dbReference>
<keyword evidence="4 8" id="KW-0812">Transmembrane</keyword>
<gene>
    <name evidence="10" type="ORF">ACFQMJ_33640</name>
</gene>
<sequence>MEPDMKEYLRILLKRGWLICGIVLLCCGATAVYDRLYASPVYEASIKLIVNTANQVDGLMRPDSNLITSNIMMIDTYKEIIATPVIMQKVAAKHPEYRLTADELIRKTRVHSSSSSQVMSIAYRDESAARAVTLANEIGRVFRDEIPQIMNVDNVTILSESNNPSGLVPISLGLTFKLALAFILSLIASVSAVFLKEYMDDTLKDEKDVRHYLDKPTLAEISKIKRSELGKTSRPAPVSAGAAGDPLPIRFKQQI</sequence>
<dbReference type="PANTHER" id="PTHR32309">
    <property type="entry name" value="TYROSINE-PROTEIN KINASE"/>
    <property type="match status" value="1"/>
</dbReference>
<evidence type="ECO:0000313" key="10">
    <source>
        <dbReference type="EMBL" id="MFC7153496.1"/>
    </source>
</evidence>
<evidence type="ECO:0000259" key="9">
    <source>
        <dbReference type="Pfam" id="PF02706"/>
    </source>
</evidence>
<evidence type="ECO:0000256" key="6">
    <source>
        <dbReference type="ARBA" id="ARBA00023136"/>
    </source>
</evidence>
<dbReference type="EMBL" id="JBHTAI010000036">
    <property type="protein sequence ID" value="MFC7153496.1"/>
    <property type="molecule type" value="Genomic_DNA"/>
</dbReference>
<evidence type="ECO:0000256" key="4">
    <source>
        <dbReference type="ARBA" id="ARBA00022692"/>
    </source>
</evidence>
<comment type="subcellular location">
    <subcellularLocation>
        <location evidence="1">Cell membrane</location>
        <topology evidence="1">Multi-pass membrane protein</topology>
    </subcellularLocation>
</comment>
<comment type="similarity">
    <text evidence="2">Belongs to the CpsC/CapA family.</text>
</comment>
<keyword evidence="11" id="KW-1185">Reference proteome</keyword>
<evidence type="ECO:0000256" key="1">
    <source>
        <dbReference type="ARBA" id="ARBA00004651"/>
    </source>
</evidence>
<proteinExistence type="inferred from homology"/>
<protein>
    <submittedName>
        <fullName evidence="10">YveK family protein</fullName>
    </submittedName>
</protein>
<feature type="transmembrane region" description="Helical" evidence="8">
    <location>
        <begin position="174"/>
        <end position="195"/>
    </location>
</feature>
<evidence type="ECO:0000313" key="11">
    <source>
        <dbReference type="Proteomes" id="UP001596378"/>
    </source>
</evidence>
<organism evidence="10 11">
    <name type="scientific">Cohnella cellulosilytica</name>
    <dbReference type="NCBI Taxonomy" id="986710"/>
    <lineage>
        <taxon>Bacteria</taxon>
        <taxon>Bacillati</taxon>
        <taxon>Bacillota</taxon>
        <taxon>Bacilli</taxon>
        <taxon>Bacillales</taxon>
        <taxon>Paenibacillaceae</taxon>
        <taxon>Cohnella</taxon>
    </lineage>
</organism>
<evidence type="ECO:0000256" key="8">
    <source>
        <dbReference type="SAM" id="Phobius"/>
    </source>
</evidence>
<evidence type="ECO:0000256" key="5">
    <source>
        <dbReference type="ARBA" id="ARBA00022989"/>
    </source>
</evidence>
<accession>A0ABW2FN43</accession>
<dbReference type="Pfam" id="PF02706">
    <property type="entry name" value="Wzz"/>
    <property type="match status" value="1"/>
</dbReference>
<dbReference type="PANTHER" id="PTHR32309:SF13">
    <property type="entry name" value="FERRIC ENTEROBACTIN TRANSPORT PROTEIN FEPE"/>
    <property type="match status" value="1"/>
</dbReference>
<feature type="transmembrane region" description="Helical" evidence="8">
    <location>
        <begin position="12"/>
        <end position="33"/>
    </location>
</feature>
<evidence type="ECO:0000256" key="3">
    <source>
        <dbReference type="ARBA" id="ARBA00022475"/>
    </source>
</evidence>